<protein>
    <submittedName>
        <fullName evidence="1">Uncharacterized protein</fullName>
    </submittedName>
</protein>
<organism evidence="1 2">
    <name type="scientific">Trichostrongylus colubriformis</name>
    <name type="common">Black scour worm</name>
    <dbReference type="NCBI Taxonomy" id="6319"/>
    <lineage>
        <taxon>Eukaryota</taxon>
        <taxon>Metazoa</taxon>
        <taxon>Ecdysozoa</taxon>
        <taxon>Nematoda</taxon>
        <taxon>Chromadorea</taxon>
        <taxon>Rhabditida</taxon>
        <taxon>Rhabditina</taxon>
        <taxon>Rhabditomorpha</taxon>
        <taxon>Strongyloidea</taxon>
        <taxon>Trichostrongylidae</taxon>
        <taxon>Trichostrongylus</taxon>
    </lineage>
</organism>
<keyword evidence="2" id="KW-1185">Reference proteome</keyword>
<dbReference type="EMBL" id="WIXE01020194">
    <property type="protein sequence ID" value="KAK5969391.1"/>
    <property type="molecule type" value="Genomic_DNA"/>
</dbReference>
<reference evidence="1 2" key="1">
    <citation type="submission" date="2019-10" db="EMBL/GenBank/DDBJ databases">
        <title>Assembly and Annotation for the nematode Trichostrongylus colubriformis.</title>
        <authorList>
            <person name="Martin J."/>
        </authorList>
    </citation>
    <scope>NUCLEOTIDE SEQUENCE [LARGE SCALE GENOMIC DNA]</scope>
    <source>
        <strain evidence="1">G859</strain>
        <tissue evidence="1">Whole worm</tissue>
    </source>
</reference>
<accession>A0AAN8IDP1</accession>
<gene>
    <name evidence="1" type="ORF">GCK32_013334</name>
</gene>
<sequence length="80" mass="8782">MVEMLPDTDVCVLGQPINVCTSEYHTAACAQEVPSQQGDYEREADSSLKEVRSAIFQPITENPKVSVYYGDLITNPMGTV</sequence>
<evidence type="ECO:0000313" key="1">
    <source>
        <dbReference type="EMBL" id="KAK5969391.1"/>
    </source>
</evidence>
<proteinExistence type="predicted"/>
<dbReference type="Proteomes" id="UP001331761">
    <property type="component" value="Unassembled WGS sequence"/>
</dbReference>
<feature type="non-terminal residue" evidence="1">
    <location>
        <position position="80"/>
    </location>
</feature>
<evidence type="ECO:0000313" key="2">
    <source>
        <dbReference type="Proteomes" id="UP001331761"/>
    </source>
</evidence>
<comment type="caution">
    <text evidence="1">The sequence shown here is derived from an EMBL/GenBank/DDBJ whole genome shotgun (WGS) entry which is preliminary data.</text>
</comment>
<dbReference type="AlphaFoldDB" id="A0AAN8IDP1"/>
<name>A0AAN8IDP1_TRICO</name>